<organism evidence="6">
    <name type="scientific">marine sediment metagenome</name>
    <dbReference type="NCBI Taxonomy" id="412755"/>
    <lineage>
        <taxon>unclassified sequences</taxon>
        <taxon>metagenomes</taxon>
        <taxon>ecological metagenomes</taxon>
    </lineage>
</organism>
<keyword evidence="4" id="KW-0411">Iron-sulfur</keyword>
<evidence type="ECO:0000256" key="2">
    <source>
        <dbReference type="ARBA" id="ARBA00022723"/>
    </source>
</evidence>
<evidence type="ECO:0000313" key="6">
    <source>
        <dbReference type="EMBL" id="GAF99449.1"/>
    </source>
</evidence>
<accession>X0U1R6</accession>
<dbReference type="InterPro" id="IPR017900">
    <property type="entry name" value="4Fe4S_Fe_S_CS"/>
</dbReference>
<dbReference type="InterPro" id="IPR017896">
    <property type="entry name" value="4Fe4S_Fe-S-bd"/>
</dbReference>
<evidence type="ECO:0000259" key="5">
    <source>
        <dbReference type="PROSITE" id="PS51379"/>
    </source>
</evidence>
<dbReference type="InterPro" id="IPR050572">
    <property type="entry name" value="Fe-S_Ferredoxin"/>
</dbReference>
<dbReference type="Pfam" id="PF12838">
    <property type="entry name" value="Fer4_7"/>
    <property type="match status" value="1"/>
</dbReference>
<dbReference type="SUPFAM" id="SSF54862">
    <property type="entry name" value="4Fe-4S ferredoxins"/>
    <property type="match status" value="1"/>
</dbReference>
<keyword evidence="1" id="KW-0004">4Fe-4S</keyword>
<evidence type="ECO:0000256" key="4">
    <source>
        <dbReference type="ARBA" id="ARBA00023014"/>
    </source>
</evidence>
<keyword evidence="3" id="KW-0408">Iron</keyword>
<dbReference type="AlphaFoldDB" id="X0U1R6"/>
<dbReference type="EMBL" id="BARS01011205">
    <property type="protein sequence ID" value="GAF99449.1"/>
    <property type="molecule type" value="Genomic_DNA"/>
</dbReference>
<comment type="caution">
    <text evidence="6">The sequence shown here is derived from an EMBL/GenBank/DDBJ whole genome shotgun (WGS) entry which is preliminary data.</text>
</comment>
<feature type="non-terminal residue" evidence="6">
    <location>
        <position position="1"/>
    </location>
</feature>
<reference evidence="6" key="1">
    <citation type="journal article" date="2014" name="Front. Microbiol.">
        <title>High frequency of phylogenetically diverse reductive dehalogenase-homologous genes in deep subseafloor sedimentary metagenomes.</title>
        <authorList>
            <person name="Kawai M."/>
            <person name="Futagami T."/>
            <person name="Toyoda A."/>
            <person name="Takaki Y."/>
            <person name="Nishi S."/>
            <person name="Hori S."/>
            <person name="Arai W."/>
            <person name="Tsubouchi T."/>
            <person name="Morono Y."/>
            <person name="Uchiyama I."/>
            <person name="Ito T."/>
            <person name="Fujiyama A."/>
            <person name="Inagaki F."/>
            <person name="Takami H."/>
        </authorList>
    </citation>
    <scope>NUCLEOTIDE SEQUENCE</scope>
    <source>
        <strain evidence="6">Expedition CK06-06</strain>
    </source>
</reference>
<dbReference type="PROSITE" id="PS51379">
    <property type="entry name" value="4FE4S_FER_2"/>
    <property type="match status" value="2"/>
</dbReference>
<evidence type="ECO:0000256" key="3">
    <source>
        <dbReference type="ARBA" id="ARBA00023004"/>
    </source>
</evidence>
<dbReference type="Gene3D" id="3.30.70.20">
    <property type="match status" value="2"/>
</dbReference>
<feature type="domain" description="4Fe-4S ferredoxin-type" evidence="5">
    <location>
        <begin position="19"/>
        <end position="48"/>
    </location>
</feature>
<sequence>GPCKSCKACVELELQPELPEIEVTEDLCSGCGVCVAVCGYDAPKLEKSDKGLAAVIDDLKCKRCGLCVSACPAGAITTTDGLVEATANIYAAL</sequence>
<dbReference type="PANTHER" id="PTHR43687">
    <property type="entry name" value="ADENYLYLSULFATE REDUCTASE, BETA SUBUNIT"/>
    <property type="match status" value="1"/>
</dbReference>
<dbReference type="GO" id="GO:0046872">
    <property type="term" value="F:metal ion binding"/>
    <property type="evidence" value="ECO:0007669"/>
    <property type="project" value="UniProtKB-KW"/>
</dbReference>
<gene>
    <name evidence="6" type="ORF">S01H1_20473</name>
</gene>
<proteinExistence type="predicted"/>
<name>X0U1R6_9ZZZZ</name>
<dbReference type="PROSITE" id="PS00198">
    <property type="entry name" value="4FE4S_FER_1"/>
    <property type="match status" value="2"/>
</dbReference>
<dbReference type="GO" id="GO:0051539">
    <property type="term" value="F:4 iron, 4 sulfur cluster binding"/>
    <property type="evidence" value="ECO:0007669"/>
    <property type="project" value="UniProtKB-KW"/>
</dbReference>
<feature type="domain" description="4Fe-4S ferredoxin-type" evidence="5">
    <location>
        <begin position="52"/>
        <end position="81"/>
    </location>
</feature>
<evidence type="ECO:0000256" key="1">
    <source>
        <dbReference type="ARBA" id="ARBA00022485"/>
    </source>
</evidence>
<protein>
    <recommendedName>
        <fullName evidence="5">4Fe-4S ferredoxin-type domain-containing protein</fullName>
    </recommendedName>
</protein>
<dbReference type="PANTHER" id="PTHR43687:SF1">
    <property type="entry name" value="FERREDOXIN III"/>
    <property type="match status" value="1"/>
</dbReference>
<keyword evidence="2" id="KW-0479">Metal-binding</keyword>